<dbReference type="AlphaFoldDB" id="A0A6A6Y1X4"/>
<name>A0A6A6Y1X4_9PEZI</name>
<evidence type="ECO:0000256" key="1">
    <source>
        <dbReference type="ARBA" id="ARBA00023125"/>
    </source>
</evidence>
<keyword evidence="1" id="KW-0238">DNA-binding</keyword>
<organism evidence="3">
    <name type="scientific">Mytilinidion resinicola</name>
    <dbReference type="NCBI Taxonomy" id="574789"/>
    <lineage>
        <taxon>Eukaryota</taxon>
        <taxon>Fungi</taxon>
        <taxon>Dikarya</taxon>
        <taxon>Ascomycota</taxon>
        <taxon>Pezizomycotina</taxon>
        <taxon>Dothideomycetes</taxon>
        <taxon>Pleosporomycetidae</taxon>
        <taxon>Mytilinidiales</taxon>
        <taxon>Mytilinidiaceae</taxon>
        <taxon>Mytilinidion</taxon>
    </lineage>
</organism>
<evidence type="ECO:0000313" key="4">
    <source>
        <dbReference type="Proteomes" id="UP000504636"/>
    </source>
</evidence>
<dbReference type="GeneID" id="54463399"/>
<dbReference type="EMBL" id="MU003721">
    <property type="protein sequence ID" value="KAF2802816.1"/>
    <property type="molecule type" value="Genomic_DNA"/>
</dbReference>
<proteinExistence type="predicted"/>
<dbReference type="GO" id="GO:0003677">
    <property type="term" value="F:DNA binding"/>
    <property type="evidence" value="ECO:0007669"/>
    <property type="project" value="UniProtKB-KW"/>
</dbReference>
<dbReference type="Proteomes" id="UP000504636">
    <property type="component" value="Unplaced"/>
</dbReference>
<evidence type="ECO:0000313" key="5">
    <source>
        <dbReference type="RefSeq" id="XP_033569780.1"/>
    </source>
</evidence>
<accession>A0A6A6Y1X4</accession>
<dbReference type="InterPro" id="IPR006600">
    <property type="entry name" value="HTH_CenpB_DNA-bd_dom"/>
</dbReference>
<reference evidence="5" key="2">
    <citation type="submission" date="2020-04" db="EMBL/GenBank/DDBJ databases">
        <authorList>
            <consortium name="NCBI Genome Project"/>
        </authorList>
    </citation>
    <scope>NUCLEOTIDE SEQUENCE</scope>
    <source>
        <strain evidence="5">CBS 304.34</strain>
    </source>
</reference>
<gene>
    <name evidence="3 5" type="ORF">BDZ99DRAFT_482665</name>
</gene>
<keyword evidence="4" id="KW-1185">Reference proteome</keyword>
<feature type="domain" description="HTH CENPB-type" evidence="2">
    <location>
        <begin position="111"/>
        <end position="176"/>
    </location>
</feature>
<dbReference type="Pfam" id="PF03221">
    <property type="entry name" value="HTH_Tnp_Tc5"/>
    <property type="match status" value="1"/>
</dbReference>
<reference evidence="5" key="3">
    <citation type="submission" date="2025-04" db="UniProtKB">
        <authorList>
            <consortium name="RefSeq"/>
        </authorList>
    </citation>
    <scope>IDENTIFICATION</scope>
    <source>
        <strain evidence="5">CBS 304.34</strain>
    </source>
</reference>
<reference evidence="3 5" key="1">
    <citation type="journal article" date="2020" name="Stud. Mycol.">
        <title>101 Dothideomycetes genomes: a test case for predicting lifestyles and emergence of pathogens.</title>
        <authorList>
            <person name="Haridas S."/>
            <person name="Albert R."/>
            <person name="Binder M."/>
            <person name="Bloem J."/>
            <person name="Labutti K."/>
            <person name="Salamov A."/>
            <person name="Andreopoulos B."/>
            <person name="Baker S."/>
            <person name="Barry K."/>
            <person name="Bills G."/>
            <person name="Bluhm B."/>
            <person name="Cannon C."/>
            <person name="Castanera R."/>
            <person name="Culley D."/>
            <person name="Daum C."/>
            <person name="Ezra D."/>
            <person name="Gonzalez J."/>
            <person name="Henrissat B."/>
            <person name="Kuo A."/>
            <person name="Liang C."/>
            <person name="Lipzen A."/>
            <person name="Lutzoni F."/>
            <person name="Magnuson J."/>
            <person name="Mondo S."/>
            <person name="Nolan M."/>
            <person name="Ohm R."/>
            <person name="Pangilinan J."/>
            <person name="Park H.-J."/>
            <person name="Ramirez L."/>
            <person name="Alfaro M."/>
            <person name="Sun H."/>
            <person name="Tritt A."/>
            <person name="Yoshinaga Y."/>
            <person name="Zwiers L.-H."/>
            <person name="Turgeon B."/>
            <person name="Goodwin S."/>
            <person name="Spatafora J."/>
            <person name="Crous P."/>
            <person name="Grigoriev I."/>
        </authorList>
    </citation>
    <scope>NUCLEOTIDE SEQUENCE</scope>
    <source>
        <strain evidence="3 5">CBS 304.34</strain>
    </source>
</reference>
<dbReference type="PROSITE" id="PS51253">
    <property type="entry name" value="HTH_CENPB"/>
    <property type="match status" value="1"/>
</dbReference>
<dbReference type="RefSeq" id="XP_033569780.1">
    <property type="nucleotide sequence ID" value="XM_033722506.1"/>
</dbReference>
<evidence type="ECO:0000259" key="2">
    <source>
        <dbReference type="PROSITE" id="PS51253"/>
    </source>
</evidence>
<evidence type="ECO:0000313" key="3">
    <source>
        <dbReference type="EMBL" id="KAF2802816.1"/>
    </source>
</evidence>
<protein>
    <recommendedName>
        <fullName evidence="2">HTH CENPB-type domain-containing protein</fullName>
    </recommendedName>
</protein>
<dbReference type="OrthoDB" id="3942738at2759"/>
<sequence>MELDALPSLQLSPMSFRRASALPLEVATGSCTLPPHARSRRPLTAFSLKLQHRTTPPKIHRFPSKMDAMEAAFAELDLMEKKMYTEVAKKHGIDRTTLSRRYRGITKSKAEAYNSQKLLSPGKTKALIKYINNLSERGLPPTHQMIRNLAQDLAGRMPGIHWVSRWVHSNSKRLKSAYLLPINKERKRANSALYYSLYFKLLSRKRD</sequence>